<dbReference type="PANTHER" id="PTHR47162">
    <property type="entry name" value="OS02G0192300 PROTEIN"/>
    <property type="match status" value="1"/>
</dbReference>
<dbReference type="InterPro" id="IPR036427">
    <property type="entry name" value="Bromodomain-like_sf"/>
</dbReference>
<comment type="caution">
    <text evidence="7">The sequence shown here is derived from an EMBL/GenBank/DDBJ whole genome shotgun (WGS) entry which is preliminary data.</text>
</comment>
<feature type="compositionally biased region" description="Basic and acidic residues" evidence="4">
    <location>
        <begin position="611"/>
        <end position="625"/>
    </location>
</feature>
<dbReference type="Gene3D" id="2.30.30.140">
    <property type="match status" value="1"/>
</dbReference>
<keyword evidence="1 2" id="KW-0103">Bromodomain</keyword>
<dbReference type="InterPro" id="IPR011011">
    <property type="entry name" value="Znf_FYVE_PHD"/>
</dbReference>
<evidence type="ECO:0000313" key="8">
    <source>
        <dbReference type="Proteomes" id="UP001530377"/>
    </source>
</evidence>
<feature type="coiled-coil region" evidence="3">
    <location>
        <begin position="664"/>
        <end position="691"/>
    </location>
</feature>
<dbReference type="Gene3D" id="3.30.40.10">
    <property type="entry name" value="Zinc/RING finger domain, C3HC4 (zinc finger)"/>
    <property type="match status" value="1"/>
</dbReference>
<protein>
    <recommendedName>
        <fullName evidence="9">MBD domain-containing protein</fullName>
    </recommendedName>
</protein>
<dbReference type="EMBL" id="JALLPB020000015">
    <property type="protein sequence ID" value="KAL3826754.1"/>
    <property type="molecule type" value="Genomic_DNA"/>
</dbReference>
<feature type="compositionally biased region" description="Low complexity" evidence="4">
    <location>
        <begin position="213"/>
        <end position="222"/>
    </location>
</feature>
<dbReference type="Proteomes" id="UP001530377">
    <property type="component" value="Unassembled WGS sequence"/>
</dbReference>
<dbReference type="PANTHER" id="PTHR47162:SF10">
    <property type="entry name" value="METHYL-CPG-BINDING DOMAIN-CONTAINING PROTEIN 9 ISOFORM X1"/>
    <property type="match status" value="1"/>
</dbReference>
<dbReference type="SUPFAM" id="SSF57903">
    <property type="entry name" value="FYVE/PHD zinc finger"/>
    <property type="match status" value="1"/>
</dbReference>
<evidence type="ECO:0000256" key="4">
    <source>
        <dbReference type="SAM" id="MobiDB-lite"/>
    </source>
</evidence>
<evidence type="ECO:0000256" key="2">
    <source>
        <dbReference type="PROSITE-ProRule" id="PRU00035"/>
    </source>
</evidence>
<evidence type="ECO:0008006" key="9">
    <source>
        <dbReference type="Google" id="ProtNLM"/>
    </source>
</evidence>
<dbReference type="InterPro" id="IPR016197">
    <property type="entry name" value="Chromo-like_dom_sf"/>
</dbReference>
<dbReference type="PROSITE" id="PS50982">
    <property type="entry name" value="MBD"/>
    <property type="match status" value="1"/>
</dbReference>
<feature type="domain" description="Bromo" evidence="5">
    <location>
        <begin position="1413"/>
        <end position="1495"/>
    </location>
</feature>
<feature type="compositionally biased region" description="Acidic residues" evidence="4">
    <location>
        <begin position="223"/>
        <end position="232"/>
    </location>
</feature>
<feature type="compositionally biased region" description="Low complexity" evidence="4">
    <location>
        <begin position="269"/>
        <end position="284"/>
    </location>
</feature>
<dbReference type="InterPro" id="IPR001739">
    <property type="entry name" value="Methyl_CpG_DNA-bd"/>
</dbReference>
<feature type="compositionally biased region" description="Acidic residues" evidence="4">
    <location>
        <begin position="53"/>
        <end position="78"/>
    </location>
</feature>
<feature type="compositionally biased region" description="Polar residues" evidence="4">
    <location>
        <begin position="40"/>
        <end position="50"/>
    </location>
</feature>
<evidence type="ECO:0000259" key="6">
    <source>
        <dbReference type="PROSITE" id="PS50982"/>
    </source>
</evidence>
<accession>A0ABD3SQ91</accession>
<dbReference type="PROSITE" id="PS51542">
    <property type="entry name" value="FYRN"/>
    <property type="match status" value="1"/>
</dbReference>
<organism evidence="7 8">
    <name type="scientific">Cyclostephanos tholiformis</name>
    <dbReference type="NCBI Taxonomy" id="382380"/>
    <lineage>
        <taxon>Eukaryota</taxon>
        <taxon>Sar</taxon>
        <taxon>Stramenopiles</taxon>
        <taxon>Ochrophyta</taxon>
        <taxon>Bacillariophyta</taxon>
        <taxon>Coscinodiscophyceae</taxon>
        <taxon>Thalassiosirophycidae</taxon>
        <taxon>Stephanodiscales</taxon>
        <taxon>Stephanodiscaceae</taxon>
        <taxon>Cyclostephanos</taxon>
    </lineage>
</organism>
<keyword evidence="8" id="KW-1185">Reference proteome</keyword>
<keyword evidence="3" id="KW-0175">Coiled coil</keyword>
<feature type="region of interest" description="Disordered" evidence="4">
    <location>
        <begin position="611"/>
        <end position="644"/>
    </location>
</feature>
<dbReference type="Gene3D" id="1.20.920.10">
    <property type="entry name" value="Bromodomain-like"/>
    <property type="match status" value="1"/>
</dbReference>
<evidence type="ECO:0000256" key="3">
    <source>
        <dbReference type="SAM" id="Coils"/>
    </source>
</evidence>
<proteinExistence type="predicted"/>
<feature type="domain" description="MBD" evidence="6">
    <location>
        <begin position="1285"/>
        <end position="1359"/>
    </location>
</feature>
<feature type="region of interest" description="Disordered" evidence="4">
    <location>
        <begin position="1233"/>
        <end position="1261"/>
    </location>
</feature>
<feature type="compositionally biased region" description="Low complexity" evidence="4">
    <location>
        <begin position="167"/>
        <end position="206"/>
    </location>
</feature>
<feature type="region of interest" description="Disordered" evidence="4">
    <location>
        <begin position="805"/>
        <end position="825"/>
    </location>
</feature>
<gene>
    <name evidence="7" type="ORF">ACHAXA_009363</name>
</gene>
<dbReference type="Pfam" id="PF22732">
    <property type="entry name" value="MSL3_chromo-like"/>
    <property type="match status" value="1"/>
</dbReference>
<feature type="compositionally biased region" description="Basic and acidic residues" evidence="4">
    <location>
        <begin position="138"/>
        <end position="151"/>
    </location>
</feature>
<feature type="compositionally biased region" description="Polar residues" evidence="4">
    <location>
        <begin position="1247"/>
        <end position="1257"/>
    </location>
</feature>
<feature type="region of interest" description="Disordered" evidence="4">
    <location>
        <begin position="1829"/>
        <end position="1857"/>
    </location>
</feature>
<evidence type="ECO:0000259" key="5">
    <source>
        <dbReference type="PROSITE" id="PS50014"/>
    </source>
</evidence>
<evidence type="ECO:0000256" key="1">
    <source>
        <dbReference type="ARBA" id="ARBA00023117"/>
    </source>
</evidence>
<dbReference type="SUPFAM" id="SSF47370">
    <property type="entry name" value="Bromodomain"/>
    <property type="match status" value="1"/>
</dbReference>
<sequence length="2490" mass="275432">MIMDYFYDSESNESDSFGGGVVPPQVQAVGYNSCGRLSMAPNNHSSFHQQSSEEVEEDDDDKEDVASEEDEGSCEYDSNEIPAAAVSSPVKPRGKTFRPPVGGSGSSSSSEDEGVSKPGPDSNYHAIATINLNPGPPRGKELRLLTKKGNDDSSDDEPIASRKMATGSKSKGAASAGSRKKGAQASKRSPAMAPAKKSPSKASASASRKRKAPSPTNDGSDTSSDDEEDNSDADACVATIVGSDSEEVMAVATTIKSSKGGSKKRTPSKQQAAAKKAAPKKGGANRPSLSVGLHDMPEVSAEKAAAAREARTALQEAVTSLPHAVTDSHTIRSFGRIKPEYNASPLDALYSSLHSIYPVGFSCDRFEFSPVHGRVIKLRCDILDGSSIREYRQQQAKKDGPLSIEKMSSEKENIEDLGDGPVFRVTWGEGVDEDKVLEPSCPFDPYIASAHIGSDVDAIAVPLSSKKGNKPLGFPEVGMRVNVRFDKCKMYGGSITDVKPIEKQAKSSKKVICNITIQYDDGVTEVAAFPDPDIIVAYQGCPPVETEDGLVTEMNSKPVRSVLAKSPLEAWGKTLLSLGLIDEIMYEAAMTALFAARNEGFNEVKDKIDAANKRRRDDRAREKVPDPNNNAMDGDDNRSHGTDDVDDQLEAEKAILKSDCSPEEVQLRNKLAEMQKKLERAKKRSKAASLNLANVRISTISPFAANPFLCRDDSASIEKSWMTAAMKKERALMGNTGNKRKIVTPFTMMDKSDAFVIPKIERLVEGLPGTEFAPSYVFYANRLASGSNQAWIHEAKIRLQKELQKKQEKERKVTNQSNAKAKVEEERELKRKLVEAAVADKKRLKQEEDDQKKRERVNKRLAQLSSQMDDRLFKEACMMREKCIMNLVRGMVKEFSRRRKAAELIVGNTIDRSTTISPFMDTASTVLAPFDKMLPPLYQTYDAEVVRIWDFLHSFSDVFSKSTEPSSFSIPSLDALQDAVVCLKTNRCDKQKSSNAVDLFKGIAIGLCKVISPGLTKILSSSTQLELLGKNGTEGGPQEDADVSCLPVTEWSWREIARMIIIYDVLTDLGYTKQEAANLVKGYRSGGHPNSKEARRWKKIEESPVVIFYHRLKNYDDETSSQFRRRVVRAMLSTPCTPSVPCPEDWRFYLHNIKSMSVPKFSHMKECVTKSLAVLRDVSSRTKEPESYIEGLEKCLAILERSENGNNIAPGALESHKADLQKVKNLVVDLLDSTSEKSPPSPSTDTQEAAKQSVTQEPTRKMMGFHKIYQMSKEQFKSLELEKDFHIPTEPAEDFPDGWQIRRIPRLNPTDKRTDRNWYSPKLGLRFRAKSDALRFVEVLETFNGDEAAAIMEFHGRNKPIKPANKVGNKAVSKVAAEDDKVADVKADYDFCEDIPTAPDLIRRCLAVIRALCASNSADQFIYPVDPQLYPGYYETVMNPSSLYDAGNFLQVAGQKFLSNHDDPAIEEVVAEVGRKVRTIVSNSIINNSSNSIVNSAEEMSRIFERLFFDWVLAPTEERPELEYLDDDMCIDHHESDAFSMVLLCDACEGKYNMSRLKPALEHVPNGDWYCPRCVSGRSWLTADPRIGKKVQNATFSGIVQSCKFLLSEGGTASIIYRIKALNSGRIEYWGVEAVDSSNLDSPVEPLRCLQALAESPGYGFGRDSEIVGGAIPLAINPLVGDKAAQAALSSGVFKDTVFACVSLTNPPEDMTAEEWIQLLMLLVTKCSQSDELQELSSFAPQKSSLFCTMSSFCLLDLRDMINVSLAPSPIQSKLENKENSRLATDLMSFWRARAAKNIVANVSDDDTDSSEEEEPISDIPAIIEDKTNKTESLIKDEPSTEIVSKDTGDEASAEDRTSNVEISFNCSIEGLDVASNADANATAVSKDTIISEEDLLRRKREASFLAKTRREKKREDALMGYYIGNVLKSTAATLDEDFIQTIVKSVLCNQEEGLDLAAVRCREPCHYCGLSDIALGAPLCRTPNEKEWREIFPHAVHLRTTYMTAEIPDTCNENIKLCPDNSVVERGTKALTVRVRVGGELVSSKFKSDDNAIKNFDLAMQQFLPRNPTGFQFELKFRQSLNLSILSGSISAHEVCAIAAHRSLKEKLLAERRAFHRANMSRIAALSVGKTIPIGTDPFGRTYWVFSAEPTSLFVCQVSSNPVAMSTQKQLHRFHKPEEIASVMACLGKHPLCDLLKEAFPEAAKALKNRSWSTFLLGQGLNRADAVLDSSSPDHPMSVIGVEVDFGEPFVEDEDVLVESENGKFLWDAVVLDVSKDPDTGKVNGYLVHFKNWSSRFDQWVVPDRVVEPSKINLEVQEEVLQDFAIVNDKTPKSLASMFAYQFLNAKKRARSTHATKTEIFECAITRPDASHGEKLLGQLKSAILLIESALPRGSVGYSRNGSWTPESAALWRNFVKDAEGPESLMMCVLVLEDAINPDWLHSQATQLYACIPKQFRAVGEATLSSVALRVTILDRCLKYYQKKKKHHD</sequence>
<name>A0ABD3SQ91_9STRA</name>
<dbReference type="InterPro" id="IPR003888">
    <property type="entry name" value="FYrich_N"/>
</dbReference>
<dbReference type="InterPro" id="IPR001487">
    <property type="entry name" value="Bromodomain"/>
</dbReference>
<feature type="region of interest" description="Disordered" evidence="4">
    <location>
        <begin position="1"/>
        <end position="293"/>
    </location>
</feature>
<dbReference type="InterPro" id="IPR053820">
    <property type="entry name" value="MSL3_chromo-like"/>
</dbReference>
<reference evidence="7 8" key="1">
    <citation type="submission" date="2024-10" db="EMBL/GenBank/DDBJ databases">
        <title>Updated reference genomes for cyclostephanoid diatoms.</title>
        <authorList>
            <person name="Roberts W.R."/>
            <person name="Alverson A.J."/>
        </authorList>
    </citation>
    <scope>NUCLEOTIDE SEQUENCE [LARGE SCALE GENOMIC DNA]</scope>
    <source>
        <strain evidence="7 8">AJA228-03</strain>
    </source>
</reference>
<dbReference type="SUPFAM" id="SSF54160">
    <property type="entry name" value="Chromo domain-like"/>
    <property type="match status" value="1"/>
</dbReference>
<evidence type="ECO:0000313" key="7">
    <source>
        <dbReference type="EMBL" id="KAL3826754.1"/>
    </source>
</evidence>
<dbReference type="InterPro" id="IPR013083">
    <property type="entry name" value="Znf_RING/FYVE/PHD"/>
</dbReference>
<dbReference type="PROSITE" id="PS50014">
    <property type="entry name" value="BROMODOMAIN_2"/>
    <property type="match status" value="1"/>
</dbReference>